<sequence length="277" mass="30693">MEFSVKAFCVIGLIYLAALEPWLEARAVRTFMGEYAIRDDARVRLYREGVFRTWFILAVIVIAFAINGTSLTRLGLGGFDTTLFHERSRGEQVLGLVLIAAYICYLLGPVVLPLTGRRGRDFIARNIEYVVFITPATAKERVWWVTNSFSTPAEEIIYRGFTLYAVQVLWPGVPFWWLVVLGGGVIEGARHIVRPAVAAQVVLGATSLAVLYKFTGALWPVLAVKLFHDLRVLAFPLTLARKNMAARGLSEIPGKTLDDEQAERALAQAGGPVEARP</sequence>
<gene>
    <name evidence="3" type="ORF">F5544_25440</name>
</gene>
<dbReference type="InterPro" id="IPR003675">
    <property type="entry name" value="Rce1/LyrA-like_dom"/>
</dbReference>
<keyword evidence="1" id="KW-0472">Membrane</keyword>
<accession>A0A6G9YIA7</accession>
<dbReference type="AlphaFoldDB" id="A0A6G9YIA7"/>
<proteinExistence type="predicted"/>
<feature type="domain" description="CAAX prenyl protease 2/Lysostaphin resistance protein A-like" evidence="2">
    <location>
        <begin position="143"/>
        <end position="229"/>
    </location>
</feature>
<organism evidence="3 4">
    <name type="scientific">Nocardia arthritidis</name>
    <dbReference type="NCBI Taxonomy" id="228602"/>
    <lineage>
        <taxon>Bacteria</taxon>
        <taxon>Bacillati</taxon>
        <taxon>Actinomycetota</taxon>
        <taxon>Actinomycetes</taxon>
        <taxon>Mycobacteriales</taxon>
        <taxon>Nocardiaceae</taxon>
        <taxon>Nocardia</taxon>
    </lineage>
</organism>
<feature type="transmembrane region" description="Helical" evidence="1">
    <location>
        <begin position="156"/>
        <end position="180"/>
    </location>
</feature>
<protein>
    <submittedName>
        <fullName evidence="3">CPBP family intramembrane metalloprotease</fullName>
    </submittedName>
</protein>
<evidence type="ECO:0000259" key="2">
    <source>
        <dbReference type="Pfam" id="PF02517"/>
    </source>
</evidence>
<keyword evidence="3" id="KW-0378">Hydrolase</keyword>
<name>A0A6G9YIA7_9NOCA</name>
<feature type="transmembrane region" description="Helical" evidence="1">
    <location>
        <begin position="192"/>
        <end position="212"/>
    </location>
</feature>
<dbReference type="RefSeq" id="WP_167475552.1">
    <property type="nucleotide sequence ID" value="NZ_CP046172.1"/>
</dbReference>
<dbReference type="GO" id="GO:0006508">
    <property type="term" value="P:proteolysis"/>
    <property type="evidence" value="ECO:0007669"/>
    <property type="project" value="UniProtKB-KW"/>
</dbReference>
<dbReference type="Proteomes" id="UP000503540">
    <property type="component" value="Chromosome"/>
</dbReference>
<reference evidence="3 4" key="1">
    <citation type="journal article" date="2019" name="ACS Chem. Biol.">
        <title>Identification and Mobilization of a Cryptic Antibiotic Biosynthesis Gene Locus from a Human-Pathogenic Nocardia Isolate.</title>
        <authorList>
            <person name="Herisse M."/>
            <person name="Ishida K."/>
            <person name="Porter J.L."/>
            <person name="Howden B."/>
            <person name="Hertweck C."/>
            <person name="Stinear T.P."/>
            <person name="Pidot S.J."/>
        </authorList>
    </citation>
    <scope>NUCLEOTIDE SEQUENCE [LARGE SCALE GENOMIC DNA]</scope>
    <source>
        <strain evidence="3 4">AUSMDU00012717</strain>
    </source>
</reference>
<dbReference type="GO" id="GO:0008237">
    <property type="term" value="F:metallopeptidase activity"/>
    <property type="evidence" value="ECO:0007669"/>
    <property type="project" value="UniProtKB-KW"/>
</dbReference>
<keyword evidence="1" id="KW-0812">Transmembrane</keyword>
<keyword evidence="4" id="KW-1185">Reference proteome</keyword>
<evidence type="ECO:0000256" key="1">
    <source>
        <dbReference type="SAM" id="Phobius"/>
    </source>
</evidence>
<dbReference type="KEGG" id="nah:F5544_25440"/>
<dbReference type="GO" id="GO:0004175">
    <property type="term" value="F:endopeptidase activity"/>
    <property type="evidence" value="ECO:0007669"/>
    <property type="project" value="UniProtKB-ARBA"/>
</dbReference>
<dbReference type="GO" id="GO:0080120">
    <property type="term" value="P:CAAX-box protein maturation"/>
    <property type="evidence" value="ECO:0007669"/>
    <property type="project" value="UniProtKB-ARBA"/>
</dbReference>
<feature type="transmembrane region" description="Helical" evidence="1">
    <location>
        <begin position="51"/>
        <end position="72"/>
    </location>
</feature>
<dbReference type="Pfam" id="PF02517">
    <property type="entry name" value="Rce1-like"/>
    <property type="match status" value="1"/>
</dbReference>
<keyword evidence="3" id="KW-0645">Protease</keyword>
<keyword evidence="1" id="KW-1133">Transmembrane helix</keyword>
<keyword evidence="3" id="KW-0482">Metalloprotease</keyword>
<evidence type="ECO:0000313" key="4">
    <source>
        <dbReference type="Proteomes" id="UP000503540"/>
    </source>
</evidence>
<dbReference type="EMBL" id="CP046172">
    <property type="protein sequence ID" value="QIS12942.1"/>
    <property type="molecule type" value="Genomic_DNA"/>
</dbReference>
<feature type="transmembrane region" description="Helical" evidence="1">
    <location>
        <begin position="93"/>
        <end position="112"/>
    </location>
</feature>
<evidence type="ECO:0000313" key="3">
    <source>
        <dbReference type="EMBL" id="QIS12942.1"/>
    </source>
</evidence>